<dbReference type="Proteomes" id="UP000003645">
    <property type="component" value="Chromosome"/>
</dbReference>
<dbReference type="OrthoDB" id="2050727at2"/>
<dbReference type="KEGG" id="lmu:LBLM1_05885"/>
<reference evidence="1 2" key="1">
    <citation type="journal article" date="2012" name="J. Bacteriol.">
        <title>Genome sequence of Lactobacillus mucosae LM1, isolated from piglet feces.</title>
        <authorList>
            <person name="Lee J.H."/>
            <person name="Valeriano V.D."/>
            <person name="Shin Y.R."/>
            <person name="Chae J.P."/>
            <person name="Kim G.B."/>
            <person name="Ham J.S."/>
            <person name="Chun J."/>
            <person name="Kang D.K."/>
        </authorList>
    </citation>
    <scope>NUCLEOTIDE SEQUENCE [LARGE SCALE GENOMIC DNA]</scope>
    <source>
        <strain evidence="1 2">LM1</strain>
    </source>
</reference>
<protein>
    <submittedName>
        <fullName evidence="1">Uncharacterized protein</fullName>
    </submittedName>
</protein>
<keyword evidence="2" id="KW-1185">Reference proteome</keyword>
<name>A0A0D4CKN8_LIMMU</name>
<gene>
    <name evidence="1" type="ORF">LBLM1_05885</name>
</gene>
<accession>A0A0D4CKN8</accession>
<sequence length="188" mass="21753">MANQNQSTTDFDNYSIKEQQLLLDFCKELTTAKTKKVATYSLKHWAEHYFEVFGGPSYVSTGAMNIALLKSGFELDSEGIYAQANVAPKCEKILKQKCQKADFIAQAKEQIEQGLAEEYGKKWQAKLIGCEQTSDELQAYFVVNYKRWRLYIAPFVYSAKYPIDRFPDWKCLGNIYLDQYSKYDVDSY</sequence>
<dbReference type="AlphaFoldDB" id="A0A0D4CKN8"/>
<proteinExistence type="predicted"/>
<organism evidence="1 2">
    <name type="scientific">Limosilactobacillus mucosae LM1</name>
    <dbReference type="NCBI Taxonomy" id="1130798"/>
    <lineage>
        <taxon>Bacteria</taxon>
        <taxon>Bacillati</taxon>
        <taxon>Bacillota</taxon>
        <taxon>Bacilli</taxon>
        <taxon>Lactobacillales</taxon>
        <taxon>Lactobacillaceae</taxon>
        <taxon>Limosilactobacillus</taxon>
    </lineage>
</organism>
<dbReference type="HOGENOM" id="CLU_1439433_0_0_9"/>
<dbReference type="EMBL" id="CP011013">
    <property type="protein sequence ID" value="AJT50609.1"/>
    <property type="molecule type" value="Genomic_DNA"/>
</dbReference>
<evidence type="ECO:0000313" key="1">
    <source>
        <dbReference type="EMBL" id="AJT50609.1"/>
    </source>
</evidence>
<evidence type="ECO:0000313" key="2">
    <source>
        <dbReference type="Proteomes" id="UP000003645"/>
    </source>
</evidence>
<dbReference type="STRING" id="1130798.LBLM1_05885"/>
<dbReference type="RefSeq" id="WP_006499510.1">
    <property type="nucleotide sequence ID" value="NZ_CP011013.1"/>
</dbReference>